<evidence type="ECO:0000313" key="3">
    <source>
        <dbReference type="Proteomes" id="UP000053099"/>
    </source>
</evidence>
<dbReference type="Proteomes" id="UP000053099">
    <property type="component" value="Unassembled WGS sequence"/>
</dbReference>
<keyword evidence="2" id="KW-0436">Ligase</keyword>
<dbReference type="SUPFAM" id="SSF55826">
    <property type="entry name" value="YbaK/ProRS associated domain"/>
    <property type="match status" value="1"/>
</dbReference>
<evidence type="ECO:0000313" key="2">
    <source>
        <dbReference type="EMBL" id="KPD32862.1"/>
    </source>
</evidence>
<reference evidence="2 3" key="1">
    <citation type="submission" date="2015-09" db="EMBL/GenBank/DDBJ databases">
        <title>Draft genome sequence of Thermus scotoductus strain K1 isolated from a geothermal spring in Nagorno-Karabakh, Armenia.</title>
        <authorList>
            <person name="Saghatelyan A."/>
            <person name="Poghosyan L."/>
            <person name="Panosyan H."/>
            <person name="Birkeland N.-K."/>
        </authorList>
    </citation>
    <scope>NUCLEOTIDE SEQUENCE [LARGE SCALE GENOMIC DNA]</scope>
    <source>
        <strain evidence="2 3">K1</strain>
    </source>
</reference>
<dbReference type="EMBL" id="LJJR01000004">
    <property type="protein sequence ID" value="KPD32862.1"/>
    <property type="molecule type" value="Genomic_DNA"/>
</dbReference>
<evidence type="ECO:0000259" key="1">
    <source>
        <dbReference type="Pfam" id="PF04073"/>
    </source>
</evidence>
<dbReference type="InterPro" id="IPR007214">
    <property type="entry name" value="YbaK/aa-tRNA-synth-assoc-dom"/>
</dbReference>
<dbReference type="InterPro" id="IPR036754">
    <property type="entry name" value="YbaK/aa-tRNA-synt-asso_dom_sf"/>
</dbReference>
<dbReference type="GO" id="GO:0002161">
    <property type="term" value="F:aminoacyl-tRNA deacylase activity"/>
    <property type="evidence" value="ECO:0007669"/>
    <property type="project" value="InterPro"/>
</dbReference>
<dbReference type="GO" id="GO:0004812">
    <property type="term" value="F:aminoacyl-tRNA ligase activity"/>
    <property type="evidence" value="ECO:0007669"/>
    <property type="project" value="UniProtKB-KW"/>
</dbReference>
<accession>A0A0N0ZPS5</accession>
<comment type="caution">
    <text evidence="2">The sequence shown here is derived from an EMBL/GenBank/DDBJ whole genome shotgun (WGS) entry which is preliminary data.</text>
</comment>
<dbReference type="Gene3D" id="3.90.960.10">
    <property type="entry name" value="YbaK/aminoacyl-tRNA synthetase-associated domain"/>
    <property type="match status" value="1"/>
</dbReference>
<dbReference type="PANTHER" id="PTHR30411">
    <property type="entry name" value="CYTOPLASMIC PROTEIN"/>
    <property type="match status" value="1"/>
</dbReference>
<sequence>MSLSPSAKKVQRLLEEKGFGHLRVVELPTSTRTAQEAAEAVGAEVGQIVKSLVFLGENGAYLFLISGRNRLDPSKAQRATGEALRRATPEEVRALTGYAIGGVPPVGHETPLPAFLDPDLLAYPLVWAAGGTPKALFSLTPEELLALTGAQVADLKEA</sequence>
<keyword evidence="2" id="KW-0030">Aminoacyl-tRNA synthetase</keyword>
<proteinExistence type="predicted"/>
<feature type="domain" description="YbaK/aminoacyl-tRNA synthetase-associated" evidence="1">
    <location>
        <begin position="31"/>
        <end position="146"/>
    </location>
</feature>
<name>A0A0N0ZPS5_THESC</name>
<gene>
    <name evidence="2" type="ORF">AN926_01300</name>
</gene>
<dbReference type="AlphaFoldDB" id="A0A0N0ZPS5"/>
<organism evidence="2 3">
    <name type="scientific">Thermus scotoductus</name>
    <dbReference type="NCBI Taxonomy" id="37636"/>
    <lineage>
        <taxon>Bacteria</taxon>
        <taxon>Thermotogati</taxon>
        <taxon>Deinococcota</taxon>
        <taxon>Deinococci</taxon>
        <taxon>Thermales</taxon>
        <taxon>Thermaceae</taxon>
        <taxon>Thermus</taxon>
    </lineage>
</organism>
<dbReference type="PATRIC" id="fig|37636.3.peg.1419"/>
<dbReference type="PANTHER" id="PTHR30411:SF1">
    <property type="entry name" value="CYTOPLASMIC PROTEIN"/>
    <property type="match status" value="1"/>
</dbReference>
<dbReference type="CDD" id="cd04333">
    <property type="entry name" value="ProX_deacylase"/>
    <property type="match status" value="1"/>
</dbReference>
<protein>
    <submittedName>
        <fullName evidence="2">Prolyl-tRNA synthetase</fullName>
    </submittedName>
</protein>
<dbReference type="Pfam" id="PF04073">
    <property type="entry name" value="tRNA_edit"/>
    <property type="match status" value="1"/>
</dbReference>